<name>A0ABM9C494_9BACL</name>
<dbReference type="PROSITE" id="PS00061">
    <property type="entry name" value="ADH_SHORT"/>
    <property type="match status" value="1"/>
</dbReference>
<dbReference type="PRINTS" id="PR00081">
    <property type="entry name" value="GDHRDH"/>
</dbReference>
<keyword evidence="2" id="KW-0560">Oxidoreductase</keyword>
<dbReference type="InterPro" id="IPR020904">
    <property type="entry name" value="Sc_DH/Rdtase_CS"/>
</dbReference>
<dbReference type="SUPFAM" id="SSF51735">
    <property type="entry name" value="NAD(P)-binding Rossmann-fold domains"/>
    <property type="match status" value="1"/>
</dbReference>
<dbReference type="EMBL" id="CAKMMW010000005">
    <property type="protein sequence ID" value="CAH1203695.1"/>
    <property type="molecule type" value="Genomic_DNA"/>
</dbReference>
<evidence type="ECO:0000313" key="3">
    <source>
        <dbReference type="EMBL" id="CAH1203695.1"/>
    </source>
</evidence>
<evidence type="ECO:0000256" key="1">
    <source>
        <dbReference type="ARBA" id="ARBA00006484"/>
    </source>
</evidence>
<comment type="caution">
    <text evidence="3">The sequence shown here is derived from an EMBL/GenBank/DDBJ whole genome shotgun (WGS) entry which is preliminary data.</text>
</comment>
<dbReference type="Proteomes" id="UP000838821">
    <property type="component" value="Unassembled WGS sequence"/>
</dbReference>
<dbReference type="PANTHER" id="PTHR24320">
    <property type="entry name" value="RETINOL DEHYDROGENASE"/>
    <property type="match status" value="1"/>
</dbReference>
<reference evidence="3" key="1">
    <citation type="submission" date="2022-01" db="EMBL/GenBank/DDBJ databases">
        <authorList>
            <person name="Criscuolo A."/>
        </authorList>
    </citation>
    <scope>NUCLEOTIDE SEQUENCE</scope>
    <source>
        <strain evidence="3">CIP111891</strain>
    </source>
</reference>
<sequence length="282" mass="31340">MNTNLSGKIVLITGASSGIGLALTHQLLLEGAQIIALIRTGFPEDDTAIQAAIGTRQLRVYQADLSDFTSLKVALEQIKNNETKIDLLYNNAGGSFPELMLSKQGRELHYELQTVVPYIITMELMALLKKGTLKRVVHTSTNAFKTMKRFDPETLDHPAQFKMLFGPYAASKLALSLWTQELAPHLALEGIKMITVDPGGNNTMRKGKQSGIPFYLKPIIRLFFPHPSKGASLLYQGALGDHIPGAYLTKNKLVELKFVQHAPRVLEKVRAIYEYMYKEVGK</sequence>
<organism evidence="3 4">
    <name type="scientific">Paenibacillus allorhizoplanae</name>
    <dbReference type="NCBI Taxonomy" id="2905648"/>
    <lineage>
        <taxon>Bacteria</taxon>
        <taxon>Bacillati</taxon>
        <taxon>Bacillota</taxon>
        <taxon>Bacilli</taxon>
        <taxon>Bacillales</taxon>
        <taxon>Paenibacillaceae</taxon>
        <taxon>Paenibacillus</taxon>
    </lineage>
</organism>
<dbReference type="PANTHER" id="PTHR24320:SF148">
    <property type="entry name" value="NAD(P)-BINDING ROSSMANN-FOLD SUPERFAMILY PROTEIN"/>
    <property type="match status" value="1"/>
</dbReference>
<evidence type="ECO:0008006" key="5">
    <source>
        <dbReference type="Google" id="ProtNLM"/>
    </source>
</evidence>
<dbReference type="Pfam" id="PF00106">
    <property type="entry name" value="adh_short"/>
    <property type="match status" value="1"/>
</dbReference>
<proteinExistence type="inferred from homology"/>
<evidence type="ECO:0000256" key="2">
    <source>
        <dbReference type="ARBA" id="ARBA00023002"/>
    </source>
</evidence>
<protein>
    <recommendedName>
        <fullName evidence="5">SDR family NAD(P)-dependent oxidoreductase</fullName>
    </recommendedName>
</protein>
<accession>A0ABM9C494</accession>
<dbReference type="InterPro" id="IPR036291">
    <property type="entry name" value="NAD(P)-bd_dom_sf"/>
</dbReference>
<keyword evidence="4" id="KW-1185">Reference proteome</keyword>
<evidence type="ECO:0000313" key="4">
    <source>
        <dbReference type="Proteomes" id="UP000838821"/>
    </source>
</evidence>
<dbReference type="Gene3D" id="3.40.50.720">
    <property type="entry name" value="NAD(P)-binding Rossmann-like Domain"/>
    <property type="match status" value="1"/>
</dbReference>
<dbReference type="InterPro" id="IPR002347">
    <property type="entry name" value="SDR_fam"/>
</dbReference>
<gene>
    <name evidence="3" type="ORF">PAECIP111891_02395</name>
</gene>
<dbReference type="RefSeq" id="WP_236287291.1">
    <property type="nucleotide sequence ID" value="NZ_CAKMMW010000005.1"/>
</dbReference>
<comment type="similarity">
    <text evidence="1">Belongs to the short-chain dehydrogenases/reductases (SDR) family.</text>
</comment>